<sequence length="183" mass="20446">MKKILLFLLTILLFSCSNEQEQKLKERNLALDKLRDSLVIKERELNLKAQELDKREQMLDTTNTNMPEGIVNPNLTGKWQVKMTCVETNCSGSAIGDVRNEQWNIAYRNDLFIVEGLADGAVNTLYTGLYNGQEMQLNSGASSAGTTISIVLTPAENGNMVGRREVTQAGGCKIFYRLNLNKL</sequence>
<keyword evidence="1" id="KW-0175">Coiled coil</keyword>
<comment type="caution">
    <text evidence="2">The sequence shown here is derived from an EMBL/GenBank/DDBJ whole genome shotgun (WGS) entry which is preliminary data.</text>
</comment>
<reference evidence="2" key="1">
    <citation type="journal article" date="2014" name="Int. J. Syst. Evol. Microbiol.">
        <title>Complete genome sequence of Corynebacterium casei LMG S-19264T (=DSM 44701T), isolated from a smear-ripened cheese.</title>
        <authorList>
            <consortium name="US DOE Joint Genome Institute (JGI-PGF)"/>
            <person name="Walter F."/>
            <person name="Albersmeier A."/>
            <person name="Kalinowski J."/>
            <person name="Ruckert C."/>
        </authorList>
    </citation>
    <scope>NUCLEOTIDE SEQUENCE</scope>
    <source>
        <strain evidence="2">CGMCC 1.15343</strain>
    </source>
</reference>
<feature type="coiled-coil region" evidence="1">
    <location>
        <begin position="17"/>
        <end position="51"/>
    </location>
</feature>
<dbReference type="AlphaFoldDB" id="A0A916XE08"/>
<dbReference type="PROSITE" id="PS51257">
    <property type="entry name" value="PROKAR_LIPOPROTEIN"/>
    <property type="match status" value="1"/>
</dbReference>
<gene>
    <name evidence="2" type="ORF">GCM10011387_20040</name>
</gene>
<evidence type="ECO:0000313" key="2">
    <source>
        <dbReference type="EMBL" id="GGC66618.1"/>
    </source>
</evidence>
<keyword evidence="3" id="KW-1185">Reference proteome</keyword>
<dbReference type="Proteomes" id="UP000651668">
    <property type="component" value="Unassembled WGS sequence"/>
</dbReference>
<evidence type="ECO:0000256" key="1">
    <source>
        <dbReference type="SAM" id="Coils"/>
    </source>
</evidence>
<reference evidence="2" key="2">
    <citation type="submission" date="2020-09" db="EMBL/GenBank/DDBJ databases">
        <authorList>
            <person name="Sun Q."/>
            <person name="Zhou Y."/>
        </authorList>
    </citation>
    <scope>NUCLEOTIDE SEQUENCE</scope>
    <source>
        <strain evidence="2">CGMCC 1.15343</strain>
    </source>
</reference>
<dbReference type="EMBL" id="BMIL01000006">
    <property type="protein sequence ID" value="GGC66618.1"/>
    <property type="molecule type" value="Genomic_DNA"/>
</dbReference>
<accession>A0A916XE08</accession>
<evidence type="ECO:0000313" key="3">
    <source>
        <dbReference type="Proteomes" id="UP000651668"/>
    </source>
</evidence>
<organism evidence="2 3">
    <name type="scientific">Pedobacter quisquiliarum</name>
    <dbReference type="NCBI Taxonomy" id="1834438"/>
    <lineage>
        <taxon>Bacteria</taxon>
        <taxon>Pseudomonadati</taxon>
        <taxon>Bacteroidota</taxon>
        <taxon>Sphingobacteriia</taxon>
        <taxon>Sphingobacteriales</taxon>
        <taxon>Sphingobacteriaceae</taxon>
        <taxon>Pedobacter</taxon>
    </lineage>
</organism>
<dbReference type="RefSeq" id="WP_188626761.1">
    <property type="nucleotide sequence ID" value="NZ_BMIL01000006.1"/>
</dbReference>
<name>A0A916XE08_9SPHI</name>
<proteinExistence type="predicted"/>
<protein>
    <submittedName>
        <fullName evidence="2">Uncharacterized protein</fullName>
    </submittedName>
</protein>